<sequence>MTGLSYRKSWTGDMGDETRNEHSPLKTDMMSKEIVHMCESRSFSLHLLSVTRETPLFILSGVLDESETNIV</sequence>
<dbReference type="AlphaFoldDB" id="A0A8H7GNC8"/>
<comment type="caution">
    <text evidence="2">The sequence shown here is derived from an EMBL/GenBank/DDBJ whole genome shotgun (WGS) entry which is preliminary data.</text>
</comment>
<reference evidence="2" key="1">
    <citation type="submission" date="2020-10" db="EMBL/GenBank/DDBJ databases">
        <title>The Whole-Genome Sequence of Metschnikowia persimmonesis, a Novel Endophytic Yeast Species Isolated from Medicinal Plant Diospyros kaki Thumb.</title>
        <authorList>
            <person name="Rahmat E."/>
            <person name="Kang Y."/>
        </authorList>
    </citation>
    <scope>NUCLEOTIDE SEQUENCE</scope>
    <source>
        <strain evidence="2">KIOM G15050</strain>
    </source>
</reference>
<organism evidence="2 3">
    <name type="scientific">Metschnikowia pulcherrima</name>
    <dbReference type="NCBI Taxonomy" id="27326"/>
    <lineage>
        <taxon>Eukaryota</taxon>
        <taxon>Fungi</taxon>
        <taxon>Dikarya</taxon>
        <taxon>Ascomycota</taxon>
        <taxon>Saccharomycotina</taxon>
        <taxon>Pichiomycetes</taxon>
        <taxon>Metschnikowiaceae</taxon>
        <taxon>Metschnikowia</taxon>
    </lineage>
</organism>
<dbReference type="EMBL" id="JACBPP010000009">
    <property type="protein sequence ID" value="KAF7999509.1"/>
    <property type="molecule type" value="Genomic_DNA"/>
</dbReference>
<dbReference type="Proteomes" id="UP000649328">
    <property type="component" value="Unassembled WGS sequence"/>
</dbReference>
<feature type="compositionally biased region" description="Basic and acidic residues" evidence="1">
    <location>
        <begin position="16"/>
        <end position="26"/>
    </location>
</feature>
<proteinExistence type="predicted"/>
<dbReference type="OrthoDB" id="10272506at2759"/>
<protein>
    <submittedName>
        <fullName evidence="2">Uncharacterized protein</fullName>
    </submittedName>
</protein>
<evidence type="ECO:0000313" key="3">
    <source>
        <dbReference type="Proteomes" id="UP000649328"/>
    </source>
</evidence>
<evidence type="ECO:0000256" key="1">
    <source>
        <dbReference type="SAM" id="MobiDB-lite"/>
    </source>
</evidence>
<name>A0A8H7GNC8_9ASCO</name>
<gene>
    <name evidence="2" type="ORF">HF325_006185</name>
</gene>
<keyword evidence="3" id="KW-1185">Reference proteome</keyword>
<accession>A0A8H7GNC8</accession>
<evidence type="ECO:0000313" key="2">
    <source>
        <dbReference type="EMBL" id="KAF7999509.1"/>
    </source>
</evidence>
<feature type="region of interest" description="Disordered" evidence="1">
    <location>
        <begin position="1"/>
        <end position="26"/>
    </location>
</feature>